<evidence type="ECO:0000256" key="4">
    <source>
        <dbReference type="ARBA" id="ARBA00019341"/>
    </source>
</evidence>
<comment type="caution">
    <text evidence="11">The sequence shown here is derived from an EMBL/GenBank/DDBJ whole genome shotgun (WGS) entry which is preliminary data.</text>
</comment>
<gene>
    <name evidence="11" type="ORF">Cyrtocomes_00259</name>
</gene>
<name>A0ABU5L6Z0_9RICK</name>
<feature type="transmembrane region" description="Helical" evidence="9">
    <location>
        <begin position="186"/>
        <end position="204"/>
    </location>
</feature>
<evidence type="ECO:0000313" key="11">
    <source>
        <dbReference type="EMBL" id="MDZ5761899.1"/>
    </source>
</evidence>
<feature type="transmembrane region" description="Helical" evidence="9">
    <location>
        <begin position="156"/>
        <end position="174"/>
    </location>
</feature>
<comment type="similarity">
    <text evidence="3">Belongs to the drug/metabolite transporter (DMT) superfamily. 10 TMS drug/metabolite exporter (DME) (TC 2.A.7.3) family.</text>
</comment>
<dbReference type="RefSeq" id="WP_322497397.1">
    <property type="nucleotide sequence ID" value="NZ_JARGYT010000009.1"/>
</dbReference>
<comment type="function">
    <text evidence="1">Transports S-adenosylmethionine.</text>
</comment>
<evidence type="ECO:0000256" key="6">
    <source>
        <dbReference type="ARBA" id="ARBA00022970"/>
    </source>
</evidence>
<dbReference type="Pfam" id="PF00892">
    <property type="entry name" value="EamA"/>
    <property type="match status" value="2"/>
</dbReference>
<accession>A0ABU5L6Z0</accession>
<evidence type="ECO:0000256" key="1">
    <source>
        <dbReference type="ARBA" id="ARBA00004028"/>
    </source>
</evidence>
<feature type="transmembrane region" description="Helical" evidence="9">
    <location>
        <begin position="45"/>
        <end position="66"/>
    </location>
</feature>
<evidence type="ECO:0000256" key="9">
    <source>
        <dbReference type="SAM" id="Phobius"/>
    </source>
</evidence>
<evidence type="ECO:0000259" key="10">
    <source>
        <dbReference type="Pfam" id="PF00892"/>
    </source>
</evidence>
<feature type="transmembrane region" description="Helical" evidence="9">
    <location>
        <begin position="12"/>
        <end position="33"/>
    </location>
</feature>
<feature type="transmembrane region" description="Helical" evidence="9">
    <location>
        <begin position="216"/>
        <end position="235"/>
    </location>
</feature>
<dbReference type="SUPFAM" id="SSF103481">
    <property type="entry name" value="Multidrug resistance efflux transporter EmrE"/>
    <property type="match status" value="2"/>
</dbReference>
<comment type="subcellular location">
    <subcellularLocation>
        <location evidence="2">Membrane</location>
        <topology evidence="2">Multi-pass membrane protein</topology>
    </subcellularLocation>
</comment>
<feature type="transmembrane region" description="Helical" evidence="9">
    <location>
        <begin position="247"/>
        <end position="265"/>
    </location>
</feature>
<evidence type="ECO:0000256" key="5">
    <source>
        <dbReference type="ARBA" id="ARBA00022692"/>
    </source>
</evidence>
<keyword evidence="12" id="KW-1185">Reference proteome</keyword>
<dbReference type="Proteomes" id="UP001293791">
    <property type="component" value="Unassembled WGS sequence"/>
</dbReference>
<organism evidence="11 12">
    <name type="scientific">Candidatus Cyrtobacter comes</name>
    <dbReference type="NCBI Taxonomy" id="675776"/>
    <lineage>
        <taxon>Bacteria</taxon>
        <taxon>Pseudomonadati</taxon>
        <taxon>Pseudomonadota</taxon>
        <taxon>Alphaproteobacteria</taxon>
        <taxon>Rickettsiales</taxon>
        <taxon>Candidatus Midichloriaceae</taxon>
        <taxon>Candidatus Cyrtobacter</taxon>
    </lineage>
</organism>
<feature type="transmembrane region" description="Helical" evidence="9">
    <location>
        <begin position="132"/>
        <end position="150"/>
    </location>
</feature>
<dbReference type="EMBL" id="JARGYT010000009">
    <property type="protein sequence ID" value="MDZ5761899.1"/>
    <property type="molecule type" value="Genomic_DNA"/>
</dbReference>
<keyword evidence="6" id="KW-0813">Transport</keyword>
<feature type="transmembrane region" description="Helical" evidence="9">
    <location>
        <begin position="78"/>
        <end position="97"/>
    </location>
</feature>
<dbReference type="InterPro" id="IPR000620">
    <property type="entry name" value="EamA_dom"/>
</dbReference>
<keyword evidence="6" id="KW-0029">Amino-acid transport</keyword>
<proteinExistence type="inferred from homology"/>
<dbReference type="PANTHER" id="PTHR22911">
    <property type="entry name" value="ACYL-MALONYL CONDENSING ENZYME-RELATED"/>
    <property type="match status" value="1"/>
</dbReference>
<sequence length="303" mass="34191">MTSGASHKSRKEMMAILFMVINTIAISAVYVSTKFLTASLHPNQVAFLYKFSCLLVVVPWCIATGFRQSIKTFRMGLHVTRGVFSFMGAVCFAYSISKIKLTDASAIAYLENVIVLCVGVFYFKEKLNTAKVILISFGFVGAVFVTNPSLDGFVTDYVFMFLALIFWAINNLTIKVLGKTEGTKAQLFYGTLFGSLFSMPMAIHEWRPIELYHLKYIIALALFHGIHSIAFFKAFKFSDVSSVMPFDYLRLVFTGLFGYLFFYEIPQTSSIFGYILIVSGGMYFIHHEGKKNGLYKKKSFSEK</sequence>
<evidence type="ECO:0000256" key="7">
    <source>
        <dbReference type="ARBA" id="ARBA00022989"/>
    </source>
</evidence>
<feature type="transmembrane region" description="Helical" evidence="9">
    <location>
        <begin position="103"/>
        <end position="123"/>
    </location>
</feature>
<keyword evidence="8 9" id="KW-0472">Membrane</keyword>
<evidence type="ECO:0000256" key="2">
    <source>
        <dbReference type="ARBA" id="ARBA00004141"/>
    </source>
</evidence>
<keyword evidence="7 9" id="KW-1133">Transmembrane helix</keyword>
<evidence type="ECO:0000256" key="3">
    <source>
        <dbReference type="ARBA" id="ARBA00009853"/>
    </source>
</evidence>
<keyword evidence="5 9" id="KW-0812">Transmembrane</keyword>
<evidence type="ECO:0000256" key="8">
    <source>
        <dbReference type="ARBA" id="ARBA00023136"/>
    </source>
</evidence>
<feature type="transmembrane region" description="Helical" evidence="9">
    <location>
        <begin position="271"/>
        <end position="289"/>
    </location>
</feature>
<feature type="domain" description="EamA" evidence="10">
    <location>
        <begin position="14"/>
        <end position="146"/>
    </location>
</feature>
<dbReference type="PANTHER" id="PTHR22911:SF6">
    <property type="entry name" value="SOLUTE CARRIER FAMILY 35 MEMBER G1"/>
    <property type="match status" value="1"/>
</dbReference>
<dbReference type="InterPro" id="IPR037185">
    <property type="entry name" value="EmrE-like"/>
</dbReference>
<feature type="domain" description="EamA" evidence="10">
    <location>
        <begin position="157"/>
        <end position="280"/>
    </location>
</feature>
<reference evidence="11 12" key="1">
    <citation type="submission" date="2023-02" db="EMBL/GenBank/DDBJ databases">
        <title>Host association and intracellularity evolved multiple times independently in the Rickettsiales.</title>
        <authorList>
            <person name="Castelli M."/>
            <person name="Nardi T."/>
            <person name="Gammuto L."/>
            <person name="Bellinzona G."/>
            <person name="Sabaneyeva E."/>
            <person name="Potekhin A."/>
            <person name="Serra V."/>
            <person name="Petroni G."/>
            <person name="Sassera D."/>
        </authorList>
    </citation>
    <scope>NUCLEOTIDE SEQUENCE [LARGE SCALE GENOMIC DNA]</scope>
    <source>
        <strain evidence="11 12">BOD18</strain>
    </source>
</reference>
<protein>
    <recommendedName>
        <fullName evidence="4">S-adenosylmethionine uptake transporter</fullName>
    </recommendedName>
</protein>
<evidence type="ECO:0000313" key="12">
    <source>
        <dbReference type="Proteomes" id="UP001293791"/>
    </source>
</evidence>